<protein>
    <submittedName>
        <fullName evidence="2">Uncharacterized protein</fullName>
    </submittedName>
</protein>
<name>A0AAN7PNG2_9COLE</name>
<feature type="compositionally biased region" description="Acidic residues" evidence="1">
    <location>
        <begin position="240"/>
        <end position="256"/>
    </location>
</feature>
<dbReference type="Proteomes" id="UP001353858">
    <property type="component" value="Unassembled WGS sequence"/>
</dbReference>
<gene>
    <name evidence="2" type="ORF">RN001_003277</name>
</gene>
<evidence type="ECO:0000313" key="2">
    <source>
        <dbReference type="EMBL" id="KAK4887006.1"/>
    </source>
</evidence>
<comment type="caution">
    <text evidence="2">The sequence shown here is derived from an EMBL/GenBank/DDBJ whole genome shotgun (WGS) entry which is preliminary data.</text>
</comment>
<organism evidence="2 3">
    <name type="scientific">Aquatica leii</name>
    <dbReference type="NCBI Taxonomy" id="1421715"/>
    <lineage>
        <taxon>Eukaryota</taxon>
        <taxon>Metazoa</taxon>
        <taxon>Ecdysozoa</taxon>
        <taxon>Arthropoda</taxon>
        <taxon>Hexapoda</taxon>
        <taxon>Insecta</taxon>
        <taxon>Pterygota</taxon>
        <taxon>Neoptera</taxon>
        <taxon>Endopterygota</taxon>
        <taxon>Coleoptera</taxon>
        <taxon>Polyphaga</taxon>
        <taxon>Elateriformia</taxon>
        <taxon>Elateroidea</taxon>
        <taxon>Lampyridae</taxon>
        <taxon>Luciolinae</taxon>
        <taxon>Aquatica</taxon>
    </lineage>
</organism>
<evidence type="ECO:0000256" key="1">
    <source>
        <dbReference type="SAM" id="MobiDB-lite"/>
    </source>
</evidence>
<dbReference type="EMBL" id="JARPUR010000001">
    <property type="protein sequence ID" value="KAK4887006.1"/>
    <property type="molecule type" value="Genomic_DNA"/>
</dbReference>
<accession>A0AAN7PNG2</accession>
<feature type="region of interest" description="Disordered" evidence="1">
    <location>
        <begin position="101"/>
        <end position="122"/>
    </location>
</feature>
<sequence length="344" mass="39149">MTTTQSTVVNYSLRDILRRLSRIQVLNEISIDLADNIVFPRKTQKLGAGDILYNAQYPTTDDIKEMLQRAKLDSLKDVNELGMTINSKSDKVDLPRIIVNNSETDDEGSGEELEKESDDVNEVTSETESLAETVAEVENLLDLEDLNFKDYATSNSKNPSAFLKITLSNGKQKTVRKSSICWLFDERKGRMSADRLFRVRGMYNPKRNLYKNTNQKTTKSIINRSKTVRKTRGNSAKEEDISESDESSECSEELHDSDDEIDELEDIEVIPANQKDIDLQLEEELYYAVYYDITCDERPSKVEIEGEDNVSDDVPVVITDNVVKLIAKDRITWNQTSSFLISKA</sequence>
<feature type="region of interest" description="Disordered" evidence="1">
    <location>
        <begin position="228"/>
        <end position="256"/>
    </location>
</feature>
<dbReference type="AlphaFoldDB" id="A0AAN7PNG2"/>
<keyword evidence="3" id="KW-1185">Reference proteome</keyword>
<reference evidence="3" key="1">
    <citation type="submission" date="2023-01" db="EMBL/GenBank/DDBJ databases">
        <title>Key to firefly adult light organ development and bioluminescence: homeobox transcription factors regulate luciferase expression and transportation to peroxisome.</title>
        <authorList>
            <person name="Fu X."/>
        </authorList>
    </citation>
    <scope>NUCLEOTIDE SEQUENCE [LARGE SCALE GENOMIC DNA]</scope>
</reference>
<feature type="compositionally biased region" description="Acidic residues" evidence="1">
    <location>
        <begin position="103"/>
        <end position="121"/>
    </location>
</feature>
<evidence type="ECO:0000313" key="3">
    <source>
        <dbReference type="Proteomes" id="UP001353858"/>
    </source>
</evidence>
<proteinExistence type="predicted"/>